<comment type="function">
    <text evidence="1 11">Assembles around the rod to form the L-ring and probably protects the motor/basal body from shearing forces during rotation.</text>
</comment>
<reference evidence="13 14" key="1">
    <citation type="journal article" date="2010" name="Stand. Genomic Sci.">
        <title>Complete genome sequence of Ferrimonas balearica type strain (PAT).</title>
        <authorList>
            <person name="Nolan M."/>
            <person name="Sikorski J."/>
            <person name="Davenport K."/>
            <person name="Lucas S."/>
            <person name="Glavina Del Rio T."/>
            <person name="Tice H."/>
            <person name="Cheng J."/>
            <person name="Goodwin L."/>
            <person name="Pitluck S."/>
            <person name="Liolios K."/>
            <person name="Ivanova N."/>
            <person name="Mavromatis K."/>
            <person name="Ovchinnikova G."/>
            <person name="Pati A."/>
            <person name="Chen A."/>
            <person name="Palaniappan K."/>
            <person name="Land M."/>
            <person name="Hauser L."/>
            <person name="Chang Y."/>
            <person name="Jeffries C."/>
            <person name="Tapia R."/>
            <person name="Brettin T."/>
            <person name="Detter J."/>
            <person name="Han C."/>
            <person name="Yasawong M."/>
            <person name="Rohde M."/>
            <person name="Tindall B."/>
            <person name="Goker M."/>
            <person name="Woyke T."/>
            <person name="Bristow J."/>
            <person name="Eisen J."/>
            <person name="Markowitz V."/>
            <person name="Hugenholtz P."/>
            <person name="Kyrpides N."/>
            <person name="Klenk H."/>
            <person name="Lapidus A."/>
        </authorList>
    </citation>
    <scope>NUCLEOTIDE SEQUENCE [LARGE SCALE GENOMIC DNA]</scope>
    <source>
        <strain evidence="14">DSM 9799 / CCM 4581 / KCTC 23876 / PAT</strain>
    </source>
</reference>
<keyword evidence="10 11" id="KW-0449">Lipoprotein</keyword>
<keyword evidence="8 11" id="KW-0975">Bacterial flagellum</keyword>
<keyword evidence="13" id="KW-0282">Flagellum</keyword>
<dbReference type="GO" id="GO:0009279">
    <property type="term" value="C:cell outer membrane"/>
    <property type="evidence" value="ECO:0007669"/>
    <property type="project" value="UniProtKB-SubCell"/>
</dbReference>
<comment type="similarity">
    <text evidence="3 11">Belongs to the FlgH family.</text>
</comment>
<proteinExistence type="inferred from homology"/>
<dbReference type="GO" id="GO:0071973">
    <property type="term" value="P:bacterial-type flagellum-dependent cell motility"/>
    <property type="evidence" value="ECO:0007669"/>
    <property type="project" value="InterPro"/>
</dbReference>
<comment type="subunit">
    <text evidence="4 11">The basal body constitutes a major portion of the flagellar organelle and consists of four rings (L,P,S, and M) mounted on a central rod.</text>
</comment>
<evidence type="ECO:0000256" key="2">
    <source>
        <dbReference type="ARBA" id="ARBA00004635"/>
    </source>
</evidence>
<dbReference type="OrthoDB" id="9789463at2"/>
<dbReference type="Proteomes" id="UP000006683">
    <property type="component" value="Chromosome"/>
</dbReference>
<accession>E1SQT6</accession>
<dbReference type="PROSITE" id="PS51257">
    <property type="entry name" value="PROKAR_LIPOPROTEIN"/>
    <property type="match status" value="1"/>
</dbReference>
<dbReference type="GO" id="GO:0003774">
    <property type="term" value="F:cytoskeletal motor activity"/>
    <property type="evidence" value="ECO:0007669"/>
    <property type="project" value="InterPro"/>
</dbReference>
<dbReference type="HAMAP" id="MF_00415">
    <property type="entry name" value="FlgH"/>
    <property type="match status" value="1"/>
</dbReference>
<dbReference type="NCBIfam" id="NF001304">
    <property type="entry name" value="PRK00249.1-4"/>
    <property type="match status" value="1"/>
</dbReference>
<dbReference type="PANTHER" id="PTHR34933:SF1">
    <property type="entry name" value="FLAGELLAR L-RING PROTEIN"/>
    <property type="match status" value="1"/>
</dbReference>
<dbReference type="NCBIfam" id="NF009338">
    <property type="entry name" value="PRK12698.1"/>
    <property type="match status" value="1"/>
</dbReference>
<keyword evidence="5 11" id="KW-0732">Signal</keyword>
<evidence type="ECO:0000256" key="9">
    <source>
        <dbReference type="ARBA" id="ARBA00023237"/>
    </source>
</evidence>
<comment type="subcellular location">
    <subcellularLocation>
        <location evidence="11">Cell outer membrane</location>
        <topology evidence="11">Lipid-anchor</topology>
    </subcellularLocation>
    <subcellularLocation>
        <location evidence="11">Bacterial flagellum basal body</location>
    </subcellularLocation>
    <subcellularLocation>
        <location evidence="2">Membrane</location>
        <topology evidence="2">Lipid-anchor</topology>
    </subcellularLocation>
</comment>
<keyword evidence="7" id="KW-0564">Palmitate</keyword>
<evidence type="ECO:0000256" key="12">
    <source>
        <dbReference type="SAM" id="SignalP"/>
    </source>
</evidence>
<evidence type="ECO:0000256" key="1">
    <source>
        <dbReference type="ARBA" id="ARBA00002591"/>
    </source>
</evidence>
<dbReference type="eggNOG" id="COG2063">
    <property type="taxonomic scope" value="Bacteria"/>
</dbReference>
<keyword evidence="13" id="KW-0969">Cilium</keyword>
<gene>
    <name evidence="11" type="primary">flgH</name>
    <name evidence="13" type="ordered locus">Fbal_2659</name>
</gene>
<evidence type="ECO:0000256" key="11">
    <source>
        <dbReference type="HAMAP-Rule" id="MF_00415"/>
    </source>
</evidence>
<dbReference type="AlphaFoldDB" id="E1SQT6"/>
<keyword evidence="13" id="KW-0966">Cell projection</keyword>
<sequence>MAHTVIRTVLGLAALLALAGCVHPNSPIPDDPYYAPVYPDLPPSQVVTTGSIFNDGYANELYSDIKALKVGDVITVMLSEQTKAKKSASNEITKDNKMQLDPISAGGGPITVNGQTIDLSYKEKFDMSRESDADQSNSLAGSISVNVLQVLANGNLVIRGEKWITINDGDEFIRITGIVRPRDISPNNTIESTRVANARIQYSGTGTFADSQKSGWLSKFFSGPLWPF</sequence>
<evidence type="ECO:0000256" key="4">
    <source>
        <dbReference type="ARBA" id="ARBA00011439"/>
    </source>
</evidence>
<dbReference type="PANTHER" id="PTHR34933">
    <property type="entry name" value="FLAGELLAR L-RING PROTEIN"/>
    <property type="match status" value="1"/>
</dbReference>
<dbReference type="GO" id="GO:0009427">
    <property type="term" value="C:bacterial-type flagellum basal body, distal rod, L ring"/>
    <property type="evidence" value="ECO:0007669"/>
    <property type="project" value="InterPro"/>
</dbReference>
<dbReference type="KEGG" id="fbl:Fbal_2659"/>
<evidence type="ECO:0000256" key="6">
    <source>
        <dbReference type="ARBA" id="ARBA00023136"/>
    </source>
</evidence>
<dbReference type="PRINTS" id="PR01008">
    <property type="entry name" value="FLGLRINGFLGH"/>
</dbReference>
<feature type="signal peptide" evidence="12">
    <location>
        <begin position="1"/>
        <end position="19"/>
    </location>
</feature>
<name>E1SQT6_FERBD</name>
<evidence type="ECO:0000256" key="3">
    <source>
        <dbReference type="ARBA" id="ARBA00006929"/>
    </source>
</evidence>
<dbReference type="InterPro" id="IPR000527">
    <property type="entry name" value="Flag_Lring"/>
</dbReference>
<evidence type="ECO:0000313" key="13">
    <source>
        <dbReference type="EMBL" id="ADN76861.1"/>
    </source>
</evidence>
<evidence type="ECO:0000256" key="10">
    <source>
        <dbReference type="ARBA" id="ARBA00023288"/>
    </source>
</evidence>
<dbReference type="STRING" id="550540.Fbal_2659"/>
<keyword evidence="14" id="KW-1185">Reference proteome</keyword>
<dbReference type="HOGENOM" id="CLU_069313_0_2_6"/>
<dbReference type="EMBL" id="CP002209">
    <property type="protein sequence ID" value="ADN76861.1"/>
    <property type="molecule type" value="Genomic_DNA"/>
</dbReference>
<dbReference type="Pfam" id="PF02107">
    <property type="entry name" value="FlgH"/>
    <property type="match status" value="1"/>
</dbReference>
<evidence type="ECO:0000313" key="14">
    <source>
        <dbReference type="Proteomes" id="UP000006683"/>
    </source>
</evidence>
<keyword evidence="9 11" id="KW-0998">Cell outer membrane</keyword>
<protein>
    <recommendedName>
        <fullName evidence="11">Flagellar L-ring protein</fullName>
    </recommendedName>
    <alternativeName>
        <fullName evidence="11">Basal body L-ring protein</fullName>
    </alternativeName>
</protein>
<evidence type="ECO:0000256" key="5">
    <source>
        <dbReference type="ARBA" id="ARBA00022729"/>
    </source>
</evidence>
<evidence type="ECO:0000256" key="7">
    <source>
        <dbReference type="ARBA" id="ARBA00023139"/>
    </source>
</evidence>
<keyword evidence="6 11" id="KW-0472">Membrane</keyword>
<feature type="chain" id="PRO_5008953146" description="Flagellar L-ring protein" evidence="12">
    <location>
        <begin position="20"/>
        <end position="228"/>
    </location>
</feature>
<organism evidence="13 14">
    <name type="scientific">Ferrimonas balearica (strain DSM 9799 / CCM 4581 / KCTC 23876 / PAT)</name>
    <dbReference type="NCBI Taxonomy" id="550540"/>
    <lineage>
        <taxon>Bacteria</taxon>
        <taxon>Pseudomonadati</taxon>
        <taxon>Pseudomonadota</taxon>
        <taxon>Gammaproteobacteria</taxon>
        <taxon>Alteromonadales</taxon>
        <taxon>Ferrimonadaceae</taxon>
        <taxon>Ferrimonas</taxon>
    </lineage>
</organism>
<evidence type="ECO:0000256" key="8">
    <source>
        <dbReference type="ARBA" id="ARBA00023143"/>
    </source>
</evidence>